<comment type="similarity">
    <text evidence="1 8">Belongs to the class-II aminoacyl-tRNA synthetase family.</text>
</comment>
<organism evidence="9 10">
    <name type="scientific">Geothermobacter hydrogeniphilus</name>
    <dbReference type="NCBI Taxonomy" id="1969733"/>
    <lineage>
        <taxon>Bacteria</taxon>
        <taxon>Pseudomonadati</taxon>
        <taxon>Thermodesulfobacteriota</taxon>
        <taxon>Desulfuromonadia</taxon>
        <taxon>Desulfuromonadales</taxon>
        <taxon>Geothermobacteraceae</taxon>
        <taxon>Geothermobacter</taxon>
    </lineage>
</organism>
<keyword evidence="8" id="KW-0963">Cytoplasm</keyword>
<dbReference type="GO" id="GO:0006426">
    <property type="term" value="P:glycyl-tRNA aminoacylation"/>
    <property type="evidence" value="ECO:0007669"/>
    <property type="project" value="UniProtKB-UniRule"/>
</dbReference>
<comment type="caution">
    <text evidence="9">The sequence shown here is derived from an EMBL/GenBank/DDBJ whole genome shotgun (WGS) entry which is preliminary data.</text>
</comment>
<evidence type="ECO:0000256" key="5">
    <source>
        <dbReference type="ARBA" id="ARBA00022917"/>
    </source>
</evidence>
<evidence type="ECO:0000313" key="9">
    <source>
        <dbReference type="EMBL" id="PNU19858.1"/>
    </source>
</evidence>
<evidence type="ECO:0000256" key="3">
    <source>
        <dbReference type="ARBA" id="ARBA00022741"/>
    </source>
</evidence>
<accession>A0A2K2H965</accession>
<proteinExistence type="inferred from homology"/>
<reference evidence="9 10" key="1">
    <citation type="journal article" date="2018" name="Genome Announc.">
        <title>Genome Sequence of Geothermobacter sp. HR-1 Iron Reducer from the Loihi Seamount.</title>
        <authorList>
            <person name="Smith H."/>
            <person name="Abuyen K."/>
            <person name="Tremblay J."/>
            <person name="Savalia P."/>
            <person name="Perez-Rodriguez I."/>
            <person name="Emerson D."/>
            <person name="Tully B."/>
            <person name="Amend J."/>
        </authorList>
    </citation>
    <scope>NUCLEOTIDE SEQUENCE [LARGE SCALE GENOMIC DNA]</scope>
    <source>
        <strain evidence="9 10">HR-1</strain>
    </source>
</reference>
<dbReference type="InterPro" id="IPR015944">
    <property type="entry name" value="Gly-tRNA-synth_bsu"/>
</dbReference>
<dbReference type="Pfam" id="PF02092">
    <property type="entry name" value="tRNA_synt_2f"/>
    <property type="match status" value="1"/>
</dbReference>
<evidence type="ECO:0000256" key="4">
    <source>
        <dbReference type="ARBA" id="ARBA00022840"/>
    </source>
</evidence>
<dbReference type="AlphaFoldDB" id="A0A2K2H965"/>
<dbReference type="GO" id="GO:0005524">
    <property type="term" value="F:ATP binding"/>
    <property type="evidence" value="ECO:0007669"/>
    <property type="project" value="UniProtKB-UniRule"/>
</dbReference>
<dbReference type="EC" id="6.1.1.14" evidence="8"/>
<dbReference type="GO" id="GO:0004820">
    <property type="term" value="F:glycine-tRNA ligase activity"/>
    <property type="evidence" value="ECO:0007669"/>
    <property type="project" value="UniProtKB-UniRule"/>
</dbReference>
<keyword evidence="3 8" id="KW-0547">Nucleotide-binding</keyword>
<sequence length="685" mass="74739">MSSELFLEIGTEEIPAGFLNPARRDLERLLRKEFAAAGLACGAIRTFATPRRIAIAVADLAAETPRQELKLTGPSLKVAFDADGKPTRAALGFARSNGVDVSDLGTIETDKGAYVAIDKVIEGKPTRDLLPEILERTVTGLPFRKSMRWKDLDVRFARPVHWIVALYDGRVVPFGFGNLTSGDQSRGHRFMAPESFTVSGCEQWLAELEKRFVIADPEKRRALIADGVKKAAEAIGGVVNLDEKLLDEITYLVEDPTPVAGGFEADYLQLPRELLVTSMREHQRYFTVSDADGRLLPNFITVSNTRAEDLSVVARGNERVLRARLSDAMFFWTEDQKVKLETRLEALKKVVYQQKLGTSYEKVMRFTALARSLAEQFEPEAVAQTERAALLAKCDLETGMVYEFPELQGVMGREYARLEGEDMRVATAIYEHYLPIEAGGDLPTDSVGAFVSIADKIDTICGCFGVGLIPTGSADPYALRRSAIGVLNILQDRGYRLSLAELIGRGVGLLGEKLTRPADEVVKDVLAFFRGRFQNMQGEVPADVVDAVLAAGFDDPLDARARIEALAALKGQADFEPLAVAFKRVVNIIKGGTEAAVDPALFEAQCEGDLLAAQQLAAQRVAEQVANGDYAAALQTIAGLRPAVDAFFDGVMVMAENAAVKTNRLALLTRVAELFTGIADFARIS</sequence>
<evidence type="ECO:0000256" key="6">
    <source>
        <dbReference type="ARBA" id="ARBA00023146"/>
    </source>
</evidence>
<dbReference type="InterPro" id="IPR006194">
    <property type="entry name" value="Gly-tRNA-synth_heterodimer"/>
</dbReference>
<keyword evidence="6 8" id="KW-0030">Aminoacyl-tRNA synthetase</keyword>
<protein>
    <recommendedName>
        <fullName evidence="8">Glycine--tRNA ligase beta subunit</fullName>
        <ecNumber evidence="8">6.1.1.14</ecNumber>
    </recommendedName>
    <alternativeName>
        <fullName evidence="8">Glycyl-tRNA synthetase beta subunit</fullName>
        <shortName evidence="8">GlyRS</shortName>
    </alternativeName>
</protein>
<evidence type="ECO:0000256" key="2">
    <source>
        <dbReference type="ARBA" id="ARBA00022598"/>
    </source>
</evidence>
<gene>
    <name evidence="8" type="primary">glyS</name>
    <name evidence="9" type="ORF">C2E25_10525</name>
</gene>
<keyword evidence="5 8" id="KW-0648">Protein biosynthesis</keyword>
<dbReference type="PANTHER" id="PTHR30075">
    <property type="entry name" value="GLYCYL-TRNA SYNTHETASE"/>
    <property type="match status" value="1"/>
</dbReference>
<dbReference type="PRINTS" id="PR01045">
    <property type="entry name" value="TRNASYNTHGB"/>
</dbReference>
<dbReference type="HAMAP" id="MF_00255">
    <property type="entry name" value="Gly_tRNA_synth_beta"/>
    <property type="match status" value="1"/>
</dbReference>
<evidence type="ECO:0000256" key="1">
    <source>
        <dbReference type="ARBA" id="ARBA00008226"/>
    </source>
</evidence>
<dbReference type="OrthoDB" id="9775440at2"/>
<dbReference type="Proteomes" id="UP000236340">
    <property type="component" value="Unassembled WGS sequence"/>
</dbReference>
<dbReference type="SUPFAM" id="SSF109604">
    <property type="entry name" value="HD-domain/PDEase-like"/>
    <property type="match status" value="1"/>
</dbReference>
<dbReference type="EMBL" id="PPFX01000022">
    <property type="protein sequence ID" value="PNU19858.1"/>
    <property type="molecule type" value="Genomic_DNA"/>
</dbReference>
<evidence type="ECO:0000256" key="7">
    <source>
        <dbReference type="ARBA" id="ARBA00047937"/>
    </source>
</evidence>
<comment type="subunit">
    <text evidence="8">Tetramer of two alpha and two beta subunits.</text>
</comment>
<comment type="subcellular location">
    <subcellularLocation>
        <location evidence="8">Cytoplasm</location>
    </subcellularLocation>
</comment>
<dbReference type="RefSeq" id="WP_103115702.1">
    <property type="nucleotide sequence ID" value="NZ_PPFX01000022.1"/>
</dbReference>
<dbReference type="GO" id="GO:0005829">
    <property type="term" value="C:cytosol"/>
    <property type="evidence" value="ECO:0007669"/>
    <property type="project" value="TreeGrafter"/>
</dbReference>
<dbReference type="PROSITE" id="PS50861">
    <property type="entry name" value="AA_TRNA_LIGASE_II_GLYAB"/>
    <property type="match status" value="1"/>
</dbReference>
<name>A0A2K2H965_9BACT</name>
<dbReference type="NCBIfam" id="TIGR00211">
    <property type="entry name" value="glyS"/>
    <property type="match status" value="1"/>
</dbReference>
<evidence type="ECO:0000313" key="10">
    <source>
        <dbReference type="Proteomes" id="UP000236340"/>
    </source>
</evidence>
<comment type="catalytic activity">
    <reaction evidence="7 8">
        <text>tRNA(Gly) + glycine + ATP = glycyl-tRNA(Gly) + AMP + diphosphate</text>
        <dbReference type="Rhea" id="RHEA:16013"/>
        <dbReference type="Rhea" id="RHEA-COMP:9664"/>
        <dbReference type="Rhea" id="RHEA-COMP:9683"/>
        <dbReference type="ChEBI" id="CHEBI:30616"/>
        <dbReference type="ChEBI" id="CHEBI:33019"/>
        <dbReference type="ChEBI" id="CHEBI:57305"/>
        <dbReference type="ChEBI" id="CHEBI:78442"/>
        <dbReference type="ChEBI" id="CHEBI:78522"/>
        <dbReference type="ChEBI" id="CHEBI:456215"/>
        <dbReference type="EC" id="6.1.1.14"/>
    </reaction>
</comment>
<keyword evidence="4 8" id="KW-0067">ATP-binding</keyword>
<keyword evidence="2 8" id="KW-0436">Ligase</keyword>
<dbReference type="PANTHER" id="PTHR30075:SF2">
    <property type="entry name" value="GLYCINE--TRNA LIGASE, CHLOROPLASTIC_MITOCHONDRIAL 2"/>
    <property type="match status" value="1"/>
</dbReference>
<evidence type="ECO:0000256" key="8">
    <source>
        <dbReference type="HAMAP-Rule" id="MF_00255"/>
    </source>
</evidence>